<feature type="domain" description="HTH araC/xylS-type" evidence="4">
    <location>
        <begin position="232"/>
        <end position="329"/>
    </location>
</feature>
<evidence type="ECO:0000259" key="4">
    <source>
        <dbReference type="PROSITE" id="PS01124"/>
    </source>
</evidence>
<sequence length="329" mass="37755">MTRSNFITVDYACVLPPAFHTPPSDQVEFATHAPIRTEWGTVDVKDMVLPEIRVVAFDSQVNQNLHLQQREGWESNTVDTCIFLDGTIESDFAGLTKGMVMHKGMHNFVYKPDVGQDHYLTAQERLNVLHLSVDRLYYCDLLCEKERWSASLKEKLLNRQAVSGAMDNMQMSPRMFGTVHDIMNCTLSGNLRKIVIEAKVLELIAMQLDQLVKRDDTVAVQKINSKDQDAFYALRDFLHQSFTEDHSLKNLSRTFGLNEFKLKKGFKELFGTTVFDYLHDLKMEHARRMLQDAGAYVNEVSGMVGYKNPNHFSTAFKRKFGINPAQYRN</sequence>
<keyword evidence="2" id="KW-0238">DNA-binding</keyword>
<dbReference type="Gene3D" id="1.10.10.60">
    <property type="entry name" value="Homeodomain-like"/>
    <property type="match status" value="2"/>
</dbReference>
<dbReference type="SUPFAM" id="SSF46689">
    <property type="entry name" value="Homeodomain-like"/>
    <property type="match status" value="2"/>
</dbReference>
<dbReference type="InterPro" id="IPR020449">
    <property type="entry name" value="Tscrpt_reg_AraC-type_HTH"/>
</dbReference>
<dbReference type="PANTHER" id="PTHR47893">
    <property type="entry name" value="REGULATORY PROTEIN PCHR"/>
    <property type="match status" value="1"/>
</dbReference>
<evidence type="ECO:0000256" key="2">
    <source>
        <dbReference type="ARBA" id="ARBA00023125"/>
    </source>
</evidence>
<accession>A0ABS1KLR8</accession>
<dbReference type="SMART" id="SM00342">
    <property type="entry name" value="HTH_ARAC"/>
    <property type="match status" value="1"/>
</dbReference>
<dbReference type="PROSITE" id="PS01124">
    <property type="entry name" value="HTH_ARAC_FAMILY_2"/>
    <property type="match status" value="1"/>
</dbReference>
<evidence type="ECO:0000313" key="6">
    <source>
        <dbReference type="Proteomes" id="UP000613030"/>
    </source>
</evidence>
<proteinExistence type="predicted"/>
<keyword evidence="3" id="KW-0804">Transcription</keyword>
<dbReference type="InterPro" id="IPR053142">
    <property type="entry name" value="PchR_regulatory_protein"/>
</dbReference>
<protein>
    <submittedName>
        <fullName evidence="5">Helix-turn-helix transcriptional regulator</fullName>
    </submittedName>
</protein>
<comment type="caution">
    <text evidence="5">The sequence shown here is derived from an EMBL/GenBank/DDBJ whole genome shotgun (WGS) entry which is preliminary data.</text>
</comment>
<dbReference type="EMBL" id="JAERRB010000001">
    <property type="protein sequence ID" value="MBL0740285.1"/>
    <property type="molecule type" value="Genomic_DNA"/>
</dbReference>
<dbReference type="RefSeq" id="WP_202007453.1">
    <property type="nucleotide sequence ID" value="NZ_JAERRB010000001.1"/>
</dbReference>
<keyword evidence="6" id="KW-1185">Reference proteome</keyword>
<dbReference type="InterPro" id="IPR018060">
    <property type="entry name" value="HTH_AraC"/>
</dbReference>
<evidence type="ECO:0000313" key="5">
    <source>
        <dbReference type="EMBL" id="MBL0740285.1"/>
    </source>
</evidence>
<organism evidence="5 6">
    <name type="scientific">Chryseolinea lacunae</name>
    <dbReference type="NCBI Taxonomy" id="2801331"/>
    <lineage>
        <taxon>Bacteria</taxon>
        <taxon>Pseudomonadati</taxon>
        <taxon>Bacteroidota</taxon>
        <taxon>Cytophagia</taxon>
        <taxon>Cytophagales</taxon>
        <taxon>Fulvivirgaceae</taxon>
        <taxon>Chryseolinea</taxon>
    </lineage>
</organism>
<dbReference type="PANTHER" id="PTHR47893:SF1">
    <property type="entry name" value="REGULATORY PROTEIN PCHR"/>
    <property type="match status" value="1"/>
</dbReference>
<name>A0ABS1KLR8_9BACT</name>
<dbReference type="PRINTS" id="PR00032">
    <property type="entry name" value="HTHARAC"/>
</dbReference>
<dbReference type="Pfam" id="PF12833">
    <property type="entry name" value="HTH_18"/>
    <property type="match status" value="1"/>
</dbReference>
<evidence type="ECO:0000256" key="1">
    <source>
        <dbReference type="ARBA" id="ARBA00023015"/>
    </source>
</evidence>
<keyword evidence="1" id="KW-0805">Transcription regulation</keyword>
<evidence type="ECO:0000256" key="3">
    <source>
        <dbReference type="ARBA" id="ARBA00023163"/>
    </source>
</evidence>
<gene>
    <name evidence="5" type="ORF">JI741_03610</name>
</gene>
<dbReference type="InterPro" id="IPR009057">
    <property type="entry name" value="Homeodomain-like_sf"/>
</dbReference>
<dbReference type="Proteomes" id="UP000613030">
    <property type="component" value="Unassembled WGS sequence"/>
</dbReference>
<reference evidence="5 6" key="1">
    <citation type="submission" date="2021-01" db="EMBL/GenBank/DDBJ databases">
        <title>Chryseolinea sp. Jin1 Genome sequencing and assembly.</title>
        <authorList>
            <person name="Kim I."/>
        </authorList>
    </citation>
    <scope>NUCLEOTIDE SEQUENCE [LARGE SCALE GENOMIC DNA]</scope>
    <source>
        <strain evidence="5 6">Jin1</strain>
    </source>
</reference>